<dbReference type="InterPro" id="IPR023058">
    <property type="entry name" value="PPIase_PpiC_CS"/>
</dbReference>
<dbReference type="Gene3D" id="3.10.50.40">
    <property type="match status" value="2"/>
</dbReference>
<dbReference type="Gene3D" id="1.10.4030.10">
    <property type="entry name" value="Porin chaperone SurA, peptide-binding domain"/>
    <property type="match status" value="1"/>
</dbReference>
<keyword evidence="11" id="KW-1185">Reference proteome</keyword>
<dbReference type="InterPro" id="IPR027304">
    <property type="entry name" value="Trigger_fact/SurA_dom_sf"/>
</dbReference>
<proteinExistence type="inferred from homology"/>
<dbReference type="Pfam" id="PF09312">
    <property type="entry name" value="SurA_N"/>
    <property type="match status" value="1"/>
</dbReference>
<evidence type="ECO:0000256" key="4">
    <source>
        <dbReference type="ARBA" id="ARBA00023110"/>
    </source>
</evidence>
<dbReference type="EC" id="5.2.1.8" evidence="7"/>
<evidence type="ECO:0000256" key="2">
    <source>
        <dbReference type="ARBA" id="ARBA00022737"/>
    </source>
</evidence>
<keyword evidence="6 7" id="KW-0413">Isomerase</keyword>
<evidence type="ECO:0000256" key="7">
    <source>
        <dbReference type="HAMAP-Rule" id="MF_01183"/>
    </source>
</evidence>
<evidence type="ECO:0000256" key="5">
    <source>
        <dbReference type="ARBA" id="ARBA00023186"/>
    </source>
</evidence>
<feature type="domain" description="PpiC" evidence="9">
    <location>
        <begin position="221"/>
        <end position="322"/>
    </location>
</feature>
<feature type="domain" description="PpiC" evidence="9">
    <location>
        <begin position="332"/>
        <end position="431"/>
    </location>
</feature>
<dbReference type="PROSITE" id="PS50198">
    <property type="entry name" value="PPIC_PPIASE_2"/>
    <property type="match status" value="2"/>
</dbReference>
<evidence type="ECO:0000256" key="6">
    <source>
        <dbReference type="ARBA" id="ARBA00023235"/>
    </source>
</evidence>
<dbReference type="GO" id="GO:0050821">
    <property type="term" value="P:protein stabilization"/>
    <property type="evidence" value="ECO:0007669"/>
    <property type="project" value="InterPro"/>
</dbReference>
<evidence type="ECO:0000313" key="10">
    <source>
        <dbReference type="EMBL" id="QEA13005.1"/>
    </source>
</evidence>
<accession>A0A5B8RXU2</accession>
<evidence type="ECO:0000256" key="1">
    <source>
        <dbReference type="ARBA" id="ARBA00022729"/>
    </source>
</evidence>
<dbReference type="GO" id="GO:0006457">
    <property type="term" value="P:protein folding"/>
    <property type="evidence" value="ECO:0007669"/>
    <property type="project" value="UniProtKB-UniRule"/>
</dbReference>
<dbReference type="AlphaFoldDB" id="A0A5B8RXU2"/>
<comment type="function">
    <text evidence="7">Chaperone involved in the correct folding and assembly of outer membrane proteins. Recognizes specific patterns of aromatic residues and the orientation of their side chains, which are found more frequently in integral outer membrane proteins. May act in both early periplasmic and late outer membrane-associated steps of protein maturation.</text>
</comment>
<reference evidence="10 11" key="1">
    <citation type="submission" date="2019-07" db="EMBL/GenBank/DDBJ databases">
        <title>Complete genome sequence of Comamonas sp. NLF 7-7 isolated from livestock.</title>
        <authorList>
            <person name="Kim D.H."/>
            <person name="Kim J.G."/>
        </authorList>
    </citation>
    <scope>NUCLEOTIDE SEQUENCE [LARGE SCALE GENOMIC DNA]</scope>
    <source>
        <strain evidence="10 11">NLF 7-7</strain>
    </source>
</reference>
<evidence type="ECO:0000259" key="9">
    <source>
        <dbReference type="PROSITE" id="PS50198"/>
    </source>
</evidence>
<keyword evidence="5 7" id="KW-0143">Chaperone</keyword>
<dbReference type="HAMAP" id="MF_01183">
    <property type="entry name" value="Chaperone_SurA"/>
    <property type="match status" value="1"/>
</dbReference>
<keyword evidence="2 7" id="KW-0677">Repeat</keyword>
<comment type="catalytic activity">
    <reaction evidence="7">
        <text>[protein]-peptidylproline (omega=180) = [protein]-peptidylproline (omega=0)</text>
        <dbReference type="Rhea" id="RHEA:16237"/>
        <dbReference type="Rhea" id="RHEA-COMP:10747"/>
        <dbReference type="Rhea" id="RHEA-COMP:10748"/>
        <dbReference type="ChEBI" id="CHEBI:83833"/>
        <dbReference type="ChEBI" id="CHEBI:83834"/>
        <dbReference type="EC" id="5.2.1.8"/>
    </reaction>
</comment>
<evidence type="ECO:0000313" key="11">
    <source>
        <dbReference type="Proteomes" id="UP000321199"/>
    </source>
</evidence>
<dbReference type="SUPFAM" id="SSF109998">
    <property type="entry name" value="Triger factor/SurA peptide-binding domain-like"/>
    <property type="match status" value="1"/>
</dbReference>
<protein>
    <recommendedName>
        <fullName evidence="7">Chaperone SurA</fullName>
    </recommendedName>
    <alternativeName>
        <fullName evidence="7">Peptidyl-prolyl cis-trans isomerase SurA</fullName>
        <shortName evidence="7">PPIase SurA</shortName>
        <ecNumber evidence="7">5.2.1.8</ecNumber>
    </alternativeName>
    <alternativeName>
        <fullName evidence="7">Rotamase SurA</fullName>
    </alternativeName>
</protein>
<dbReference type="PROSITE" id="PS01096">
    <property type="entry name" value="PPIC_PPIASE_1"/>
    <property type="match status" value="1"/>
</dbReference>
<dbReference type="GO" id="GO:0043165">
    <property type="term" value="P:Gram-negative-bacterium-type cell outer membrane assembly"/>
    <property type="evidence" value="ECO:0007669"/>
    <property type="project" value="InterPro"/>
</dbReference>
<feature type="chain" id="PRO_5023229818" description="Chaperone SurA" evidence="7">
    <location>
        <begin position="27"/>
        <end position="479"/>
    </location>
</feature>
<evidence type="ECO:0000256" key="3">
    <source>
        <dbReference type="ARBA" id="ARBA00022764"/>
    </source>
</evidence>
<dbReference type="InterPro" id="IPR023034">
    <property type="entry name" value="PPIase_SurA"/>
</dbReference>
<gene>
    <name evidence="7" type="primary">surA</name>
    <name evidence="10" type="ORF">FOZ74_08165</name>
</gene>
<feature type="region of interest" description="Disordered" evidence="8">
    <location>
        <begin position="28"/>
        <end position="50"/>
    </location>
</feature>
<comment type="domain">
    <text evidence="7">The PPIase activity resides only in the second parvulin domain. The N-terminal region and the C-terminal tail are necessary and sufficient for the chaperone activity of SurA. The PPIase activity is dispensable for SurA to function as a chaperone. The N-terminal region and the C-terminal tail are also required for porin recognition.</text>
</comment>
<dbReference type="GO" id="GO:0030288">
    <property type="term" value="C:outer membrane-bounded periplasmic space"/>
    <property type="evidence" value="ECO:0007669"/>
    <property type="project" value="InterPro"/>
</dbReference>
<keyword evidence="1 7" id="KW-0732">Signal</keyword>
<organism evidence="10 11">
    <name type="scientific">Comamonas flocculans</name>
    <dbReference type="NCBI Taxonomy" id="2597701"/>
    <lineage>
        <taxon>Bacteria</taxon>
        <taxon>Pseudomonadati</taxon>
        <taxon>Pseudomonadota</taxon>
        <taxon>Betaproteobacteria</taxon>
        <taxon>Burkholderiales</taxon>
        <taxon>Comamonadaceae</taxon>
        <taxon>Comamonas</taxon>
    </lineage>
</organism>
<dbReference type="EMBL" id="CP042344">
    <property type="protein sequence ID" value="QEA13005.1"/>
    <property type="molecule type" value="Genomic_DNA"/>
</dbReference>
<comment type="subcellular location">
    <subcellularLocation>
        <location evidence="7">Periplasm</location>
    </subcellularLocation>
    <text evidence="7">Is capable of associating with the outer membrane.</text>
</comment>
<dbReference type="RefSeq" id="WP_146912598.1">
    <property type="nucleotide sequence ID" value="NZ_CP042344.1"/>
</dbReference>
<dbReference type="GO" id="GO:0042277">
    <property type="term" value="F:peptide binding"/>
    <property type="evidence" value="ECO:0007669"/>
    <property type="project" value="InterPro"/>
</dbReference>
<dbReference type="PANTHER" id="PTHR47637:SF1">
    <property type="entry name" value="CHAPERONE SURA"/>
    <property type="match status" value="1"/>
</dbReference>
<dbReference type="GO" id="GO:0051082">
    <property type="term" value="F:unfolded protein binding"/>
    <property type="evidence" value="ECO:0007669"/>
    <property type="project" value="UniProtKB-UniRule"/>
</dbReference>
<dbReference type="Proteomes" id="UP000321199">
    <property type="component" value="Chromosome"/>
</dbReference>
<evidence type="ECO:0000256" key="8">
    <source>
        <dbReference type="SAM" id="MobiDB-lite"/>
    </source>
</evidence>
<keyword evidence="4 7" id="KW-0697">Rotamase</keyword>
<dbReference type="Pfam" id="PF00639">
    <property type="entry name" value="Rotamase"/>
    <property type="match status" value="2"/>
</dbReference>
<dbReference type="InterPro" id="IPR000297">
    <property type="entry name" value="PPIase_PpiC"/>
</dbReference>
<feature type="compositionally biased region" description="Low complexity" evidence="8">
    <location>
        <begin position="28"/>
        <end position="40"/>
    </location>
</feature>
<dbReference type="InterPro" id="IPR046357">
    <property type="entry name" value="PPIase_dom_sf"/>
</dbReference>
<dbReference type="GO" id="GO:0003755">
    <property type="term" value="F:peptidyl-prolyl cis-trans isomerase activity"/>
    <property type="evidence" value="ECO:0007669"/>
    <property type="project" value="UniProtKB-UniRule"/>
</dbReference>
<keyword evidence="3 7" id="KW-0574">Periplasm</keyword>
<feature type="signal peptide" evidence="7">
    <location>
        <begin position="1"/>
        <end position="26"/>
    </location>
</feature>
<dbReference type="InterPro" id="IPR050280">
    <property type="entry name" value="OMP_Chaperone_SurA"/>
</dbReference>
<dbReference type="PANTHER" id="PTHR47637">
    <property type="entry name" value="CHAPERONE SURA"/>
    <property type="match status" value="1"/>
</dbReference>
<dbReference type="InterPro" id="IPR015391">
    <property type="entry name" value="SurA_N"/>
</dbReference>
<name>A0A5B8RXU2_9BURK</name>
<sequence precursor="true">MTPRVRFLALGCLMTLALAALPPAWAQGRTAPRKPAAPAASAPPPAAKPAPAAVGTAAAAAAAPANASAVAQPADYIVAVVNSEPITNNEVRARTARVLEQLQTQGLATLPPREQLMHEVLERLISERIQVQLAREAGIKADSWAVDQAERSVAQQNGIGIEGLHRQLAQDGISVAQFRQELQNQLLMLRIRERDVESRVKVSDADIDQFMQQQGAAAASAQALNLGHILIEVPENASPAEVQQRRERAQEVVTKLQAGGDFAALAREYSDAPEGRSGGETGLRPMDRYPELFLEATARTAVGDFVGPVRSAAGFHILKVLERSRSGMPTMAVQTHARHILLNTGPKLSEAQAAAQLGELRQRIERGQASFESLAREYSQDASASEGGDLGWSFPGRFVPEFQQALDQLQPGEVSQPVVTRFGVHLIELVDRRQVQLTQRQQRDMVREAVREKKLEEAYANWLREERARAYVELREPPR</sequence>
<dbReference type="SUPFAM" id="SSF54534">
    <property type="entry name" value="FKBP-like"/>
    <property type="match status" value="2"/>
</dbReference>
<dbReference type="KEGG" id="cof:FOZ74_08165"/>
<dbReference type="OrthoDB" id="14196at2"/>